<comment type="caution">
    <text evidence="1">The sequence shown here is derived from an EMBL/GenBank/DDBJ whole genome shotgun (WGS) entry which is preliminary data.</text>
</comment>
<dbReference type="Pfam" id="PF13618">
    <property type="entry name" value="Gluconate_2-dh3"/>
    <property type="match status" value="1"/>
</dbReference>
<dbReference type="Proteomes" id="UP001224392">
    <property type="component" value="Unassembled WGS sequence"/>
</dbReference>
<evidence type="ECO:0008006" key="3">
    <source>
        <dbReference type="Google" id="ProtNLM"/>
    </source>
</evidence>
<protein>
    <recommendedName>
        <fullName evidence="3">Gluconate 2-dehydrogenase subunit 3 family protein</fullName>
    </recommendedName>
</protein>
<evidence type="ECO:0000313" key="2">
    <source>
        <dbReference type="Proteomes" id="UP001224392"/>
    </source>
</evidence>
<keyword evidence="2" id="KW-1185">Reference proteome</keyword>
<proteinExistence type="predicted"/>
<evidence type="ECO:0000313" key="1">
    <source>
        <dbReference type="EMBL" id="GMG87348.1"/>
    </source>
</evidence>
<sequence length="254" mass="27937">MNQNFHIQHRIPATEEAPRGRVSRRQALKWLGAISAGLTLPLISGCEKALVSAAKIAGNWPDLKLEPITGKGYGTDPNLLQPPTRPWPLTMTAAQRKLVSVIADILIPREGSNPSASEVQVTDVIDEWVSAPYPSFQADRVEILSGLVWLDEESTRRFGKNFVQASPQQQLEIIDDIAYEKAESDLRFAYMARVFDGVRTLISIAYFSSPEGTRDIGYQGNKPIAGDYPGPTAEAKAHLEGVLEELGLTEYAYA</sequence>
<accession>A0ABQ6LZ20</accession>
<name>A0ABQ6LZ20_9GAMM</name>
<dbReference type="RefSeq" id="WP_285763979.1">
    <property type="nucleotide sequence ID" value="NZ_BSYJ01000003.1"/>
</dbReference>
<dbReference type="InterPro" id="IPR027056">
    <property type="entry name" value="Gluconate_2DH_su3"/>
</dbReference>
<organism evidence="1 2">
    <name type="scientific">Biformimicrobium ophioploci</name>
    <dbReference type="NCBI Taxonomy" id="3036711"/>
    <lineage>
        <taxon>Bacteria</taxon>
        <taxon>Pseudomonadati</taxon>
        <taxon>Pseudomonadota</taxon>
        <taxon>Gammaproteobacteria</taxon>
        <taxon>Cellvibrionales</taxon>
        <taxon>Microbulbiferaceae</taxon>
        <taxon>Biformimicrobium</taxon>
    </lineage>
</organism>
<dbReference type="EMBL" id="BSYJ01000003">
    <property type="protein sequence ID" value="GMG87348.1"/>
    <property type="molecule type" value="Genomic_DNA"/>
</dbReference>
<reference evidence="1 2" key="1">
    <citation type="submission" date="2023-04" db="EMBL/GenBank/DDBJ databases">
        <title>Marinobulbifer ophiurae gen. nov., sp. Nov., isolate from tissue of brittle star Ophioplocus japonicus.</title>
        <authorList>
            <person name="Kawano K."/>
            <person name="Sawayama S."/>
            <person name="Nakagawa S."/>
        </authorList>
    </citation>
    <scope>NUCLEOTIDE SEQUENCE [LARGE SCALE GENOMIC DNA]</scope>
    <source>
        <strain evidence="1 2">NKW57</strain>
    </source>
</reference>
<gene>
    <name evidence="1" type="ORF">MNKW57_16690</name>
</gene>